<dbReference type="EMBL" id="JWTK01000002">
    <property type="protein sequence ID" value="OJH49570.1"/>
    <property type="molecule type" value="Genomic_DNA"/>
</dbReference>
<dbReference type="Proteomes" id="UP000185713">
    <property type="component" value="Unassembled WGS sequence"/>
</dbReference>
<evidence type="ECO:0000313" key="6">
    <source>
        <dbReference type="Proteomes" id="UP000278252"/>
    </source>
</evidence>
<protein>
    <submittedName>
        <fullName evidence="1">Uncharacterized protein</fullName>
    </submittedName>
</protein>
<dbReference type="EMBL" id="FXBN01000001">
    <property type="protein sequence ID" value="SMH35371.1"/>
    <property type="molecule type" value="Genomic_DNA"/>
</dbReference>
<keyword evidence="5" id="KW-1185">Reference proteome</keyword>
<dbReference type="Proteomes" id="UP000193969">
    <property type="component" value="Unassembled WGS sequence"/>
</dbReference>
<proteinExistence type="predicted"/>
<dbReference type="AlphaFoldDB" id="A0A1L9C4W6"/>
<organism evidence="1 4">
    <name type="scientific">Methanohalophilus portucalensis FDF-1</name>
    <dbReference type="NCBI Taxonomy" id="523843"/>
    <lineage>
        <taxon>Archaea</taxon>
        <taxon>Methanobacteriati</taxon>
        <taxon>Methanobacteriota</taxon>
        <taxon>Stenosarchaea group</taxon>
        <taxon>Methanomicrobia</taxon>
        <taxon>Methanosarcinales</taxon>
        <taxon>Methanosarcinaceae</taxon>
        <taxon>Methanohalophilus</taxon>
    </lineage>
</organism>
<dbReference type="Proteomes" id="UP000278252">
    <property type="component" value="Unassembled WGS sequence"/>
</dbReference>
<sequence>MEVVLYIYIYNKLKLLLTGSSKPNLNYIDFNNAIRDRQDIRNIVYNNIIDLKNRNVVDWLDIDGIWDAHQNKKKDLSNALLLLSSLEINLKFEENG</sequence>
<evidence type="ECO:0000313" key="1">
    <source>
        <dbReference type="EMBL" id="OJH49570.1"/>
    </source>
</evidence>
<dbReference type="STRING" id="523843.SAMN06264941_0979"/>
<reference evidence="3" key="3">
    <citation type="submission" date="2017-04" db="EMBL/GenBank/DDBJ databases">
        <authorList>
            <person name="Afonso C.L."/>
            <person name="Miller P.J."/>
            <person name="Scott M.A."/>
            <person name="Spackman E."/>
            <person name="Goraichik I."/>
            <person name="Dimitrov K.M."/>
            <person name="Suarez D.L."/>
            <person name="Swayne D.E."/>
        </authorList>
    </citation>
    <scope>NUCLEOTIDE SEQUENCE [LARGE SCALE GENOMIC DNA]</scope>
    <source>
        <strain evidence="3">FDF-1</strain>
    </source>
</reference>
<gene>
    <name evidence="2" type="ORF">EFE41_03105</name>
    <name evidence="1" type="ORF">MPF_0358</name>
    <name evidence="3" type="ORF">SAMN06264941_0979</name>
</gene>
<reference evidence="5" key="2">
    <citation type="submission" date="2017-04" db="EMBL/GenBank/DDBJ databases">
        <authorList>
            <person name="Varghese N."/>
            <person name="Submissions S."/>
        </authorList>
    </citation>
    <scope>NUCLEOTIDE SEQUENCE [LARGE SCALE GENOMIC DNA]</scope>
    <source>
        <strain evidence="5">FDF-1</strain>
    </source>
</reference>
<evidence type="ECO:0000313" key="2">
    <source>
        <dbReference type="EMBL" id="RNI13578.1"/>
    </source>
</evidence>
<evidence type="ECO:0000313" key="4">
    <source>
        <dbReference type="Proteomes" id="UP000185713"/>
    </source>
</evidence>
<dbReference type="EMBL" id="RJJH01000001">
    <property type="protein sequence ID" value="RNI13578.1"/>
    <property type="molecule type" value="Genomic_DNA"/>
</dbReference>
<evidence type="ECO:0000313" key="5">
    <source>
        <dbReference type="Proteomes" id="UP000193969"/>
    </source>
</evidence>
<evidence type="ECO:0000313" key="3">
    <source>
        <dbReference type="EMBL" id="SMH35371.1"/>
    </source>
</evidence>
<name>A0A1L9C4W6_9EURY</name>
<reference evidence="2 6" key="4">
    <citation type="submission" date="2018-10" db="EMBL/GenBank/DDBJ databases">
        <title>Cultivation of a novel Methanohalophilus strain from Kebrit Deep of the Red Sea and a genomic comparison of members of the genus Methanohalophilus.</title>
        <authorList>
            <person name="Guan Y."/>
            <person name="Ngugi D.K."/>
            <person name="Stingl U."/>
        </authorList>
    </citation>
    <scope>NUCLEOTIDE SEQUENCE [LARGE SCALE GENOMIC DNA]</scope>
    <source>
        <strain evidence="2 6">DSM 7471</strain>
    </source>
</reference>
<accession>A0A1L9C4W6</accession>
<reference evidence="1 4" key="1">
    <citation type="submission" date="2014-12" db="EMBL/GenBank/DDBJ databases">
        <title>The genome sequence of Methanohalophilus portucalensis strain FDF1.</title>
        <authorList>
            <person name="Lai M.-C."/>
            <person name="Lai S.-J."/>
        </authorList>
    </citation>
    <scope>NUCLEOTIDE SEQUENCE [LARGE SCALE GENOMIC DNA]</scope>
    <source>
        <strain evidence="1 4">FDF-1</strain>
    </source>
</reference>